<name>A0A8J3F235_9BACI</name>
<accession>A0A8J3F235</accession>
<comment type="caution">
    <text evidence="1">The sequence shown here is derived from an EMBL/GenBank/DDBJ whole genome shotgun (WGS) entry which is preliminary data.</text>
</comment>
<protein>
    <submittedName>
        <fullName evidence="1">Uncharacterized protein</fullName>
    </submittedName>
</protein>
<dbReference type="RefSeq" id="WP_088003429.1">
    <property type="nucleotide sequence ID" value="NZ_BMHB01000004.1"/>
</dbReference>
<reference evidence="2" key="1">
    <citation type="journal article" date="2019" name="Int. J. Syst. Evol. Microbiol.">
        <title>The Global Catalogue of Microorganisms (GCM) 10K type strain sequencing project: providing services to taxonomists for standard genome sequencing and annotation.</title>
        <authorList>
            <consortium name="The Broad Institute Genomics Platform"/>
            <consortium name="The Broad Institute Genome Sequencing Center for Infectious Disease"/>
            <person name="Wu L."/>
            <person name="Ma J."/>
        </authorList>
    </citation>
    <scope>NUCLEOTIDE SEQUENCE [LARGE SCALE GENOMIC DNA]</scope>
    <source>
        <strain evidence="2">CGMCC 1.14993</strain>
    </source>
</reference>
<dbReference type="AlphaFoldDB" id="A0A8J3F235"/>
<gene>
    <name evidence="1" type="ORF">GCM10007380_40630</name>
</gene>
<dbReference type="OrthoDB" id="2920256at2"/>
<evidence type="ECO:0000313" key="2">
    <source>
        <dbReference type="Proteomes" id="UP000626244"/>
    </source>
</evidence>
<sequence>MLDANQVRKLIEERSNLHMNDPKMYEYWDWLTELLSINVSDTIKFLNSCSEREIYWISEIFEDISAKVSSIDYIECLKELDKKFPNLMLSNVIKIAEDWM</sequence>
<dbReference type="EMBL" id="BMHB01000004">
    <property type="protein sequence ID" value="GGI17977.1"/>
    <property type="molecule type" value="Genomic_DNA"/>
</dbReference>
<organism evidence="1 2">
    <name type="scientific">Gottfriedia solisilvae</name>
    <dbReference type="NCBI Taxonomy" id="1516104"/>
    <lineage>
        <taxon>Bacteria</taxon>
        <taxon>Bacillati</taxon>
        <taxon>Bacillota</taxon>
        <taxon>Bacilli</taxon>
        <taxon>Bacillales</taxon>
        <taxon>Bacillaceae</taxon>
        <taxon>Gottfriedia</taxon>
    </lineage>
</organism>
<keyword evidence="2" id="KW-1185">Reference proteome</keyword>
<evidence type="ECO:0000313" key="1">
    <source>
        <dbReference type="EMBL" id="GGI17977.1"/>
    </source>
</evidence>
<proteinExistence type="predicted"/>
<dbReference type="Proteomes" id="UP000626244">
    <property type="component" value="Unassembled WGS sequence"/>
</dbReference>